<dbReference type="PANTHER" id="PTHR31212:SF4">
    <property type="entry name" value="ALPHA-KETOGLUTARATE-DEPENDENT DIOXYGENASE ALKB HOMOLOG 3"/>
    <property type="match status" value="1"/>
</dbReference>
<organism evidence="10 11">
    <name type="scientific">Solilutibacter silvestris</name>
    <dbReference type="NCBI Taxonomy" id="1645665"/>
    <lineage>
        <taxon>Bacteria</taxon>
        <taxon>Pseudomonadati</taxon>
        <taxon>Pseudomonadota</taxon>
        <taxon>Gammaproteobacteria</taxon>
        <taxon>Lysobacterales</taxon>
        <taxon>Lysobacteraceae</taxon>
        <taxon>Solilutibacter</taxon>
    </lineage>
</organism>
<dbReference type="InterPro" id="IPR037151">
    <property type="entry name" value="AlkB-like_sf"/>
</dbReference>
<dbReference type="GO" id="GO:0051213">
    <property type="term" value="F:dioxygenase activity"/>
    <property type="evidence" value="ECO:0007669"/>
    <property type="project" value="UniProtKB-KW"/>
</dbReference>
<evidence type="ECO:0000256" key="2">
    <source>
        <dbReference type="ARBA" id="ARBA00022723"/>
    </source>
</evidence>
<evidence type="ECO:0000256" key="1">
    <source>
        <dbReference type="ARBA" id="ARBA00001954"/>
    </source>
</evidence>
<evidence type="ECO:0000256" key="3">
    <source>
        <dbReference type="ARBA" id="ARBA00022763"/>
    </source>
</evidence>
<keyword evidence="5" id="KW-0223">Dioxygenase</keyword>
<dbReference type="PROSITE" id="PS51471">
    <property type="entry name" value="FE2OG_OXY"/>
    <property type="match status" value="1"/>
</dbReference>
<feature type="domain" description="Fe2OG dioxygenase" evidence="9">
    <location>
        <begin position="93"/>
        <end position="191"/>
    </location>
</feature>
<evidence type="ECO:0000313" key="10">
    <source>
        <dbReference type="EMBL" id="PNS09234.1"/>
    </source>
</evidence>
<keyword evidence="2" id="KW-0479">Metal-binding</keyword>
<dbReference type="FunFam" id="2.60.120.590:FF:000004">
    <property type="entry name" value="DNA oxidative demethylase ALKBH2"/>
    <property type="match status" value="1"/>
</dbReference>
<evidence type="ECO:0000256" key="5">
    <source>
        <dbReference type="ARBA" id="ARBA00022964"/>
    </source>
</evidence>
<dbReference type="InterPro" id="IPR005123">
    <property type="entry name" value="Oxoglu/Fe-dep_dioxygenase_dom"/>
</dbReference>
<comment type="caution">
    <text evidence="10">The sequence shown here is derived from an EMBL/GenBank/DDBJ whole genome shotgun (WGS) entry which is preliminary data.</text>
</comment>
<keyword evidence="4" id="KW-0460">Magnesium</keyword>
<dbReference type="Gene3D" id="2.60.120.590">
    <property type="entry name" value="Alpha-ketoglutarate-dependent dioxygenase AlkB-like"/>
    <property type="match status" value="1"/>
</dbReference>
<comment type="cofactor">
    <cofactor evidence="1">
        <name>Fe(2+)</name>
        <dbReference type="ChEBI" id="CHEBI:29033"/>
    </cofactor>
</comment>
<dbReference type="GO" id="GO:0016787">
    <property type="term" value="F:hydrolase activity"/>
    <property type="evidence" value="ECO:0007669"/>
    <property type="project" value="UniProtKB-ARBA"/>
</dbReference>
<reference evidence="10 11" key="1">
    <citation type="submission" date="2017-08" db="EMBL/GenBank/DDBJ databases">
        <title>Lysobacter sylvestris genome.</title>
        <authorList>
            <person name="Zhang D.-C."/>
            <person name="Albuquerque L."/>
            <person name="Franca L."/>
            <person name="Froufe H.J.C."/>
            <person name="Barroso C."/>
            <person name="Egas C."/>
            <person name="Da Costa M."/>
            <person name="Margesin R."/>
        </authorList>
    </citation>
    <scope>NUCLEOTIDE SEQUENCE [LARGE SCALE GENOMIC DNA]</scope>
    <source>
        <strain evidence="10 11">AM20-91</strain>
    </source>
</reference>
<keyword evidence="3" id="KW-0227">DNA damage</keyword>
<evidence type="ECO:0000313" key="11">
    <source>
        <dbReference type="Proteomes" id="UP000236220"/>
    </source>
</evidence>
<keyword evidence="6" id="KW-0560">Oxidoreductase</keyword>
<dbReference type="Pfam" id="PF13532">
    <property type="entry name" value="2OG-FeII_Oxy_2"/>
    <property type="match status" value="1"/>
</dbReference>
<dbReference type="GO" id="GO:0032451">
    <property type="term" value="F:demethylase activity"/>
    <property type="evidence" value="ECO:0007669"/>
    <property type="project" value="UniProtKB-ARBA"/>
</dbReference>
<keyword evidence="11" id="KW-1185">Reference proteome</keyword>
<dbReference type="InterPro" id="IPR027450">
    <property type="entry name" value="AlkB-like"/>
</dbReference>
<accession>A0A2K1Q2H2</accession>
<keyword evidence="8" id="KW-0234">DNA repair</keyword>
<dbReference type="AlphaFoldDB" id="A0A2K1Q2H2"/>
<evidence type="ECO:0000256" key="4">
    <source>
        <dbReference type="ARBA" id="ARBA00022842"/>
    </source>
</evidence>
<dbReference type="EMBL" id="NPZB01000001">
    <property type="protein sequence ID" value="PNS09234.1"/>
    <property type="molecule type" value="Genomic_DNA"/>
</dbReference>
<proteinExistence type="predicted"/>
<name>A0A2K1Q2H2_9GAMM</name>
<dbReference type="Proteomes" id="UP000236220">
    <property type="component" value="Unassembled WGS sequence"/>
</dbReference>
<sequence length="192" mass="21832">MADPVPDPDVLLERGWLPPEAADRLCVTLLGELPWSVHRIRMFGRWVDSPRLSCWLGDPGTDYAYSGGHFEPLPWPPILAELRDRLAIELGAPFNSALANLYRDGNDYVGWHRDNERELGAHPFIASISLGASRRFVLRANDDAQRQMEWTLEHGDLLVMAGSTQQYWKHALPKSAKVKQPRINLTFRVVRP</sequence>
<dbReference type="RefSeq" id="WP_103074305.1">
    <property type="nucleotide sequence ID" value="NZ_NPZB01000001.1"/>
</dbReference>
<dbReference type="GO" id="GO:0006307">
    <property type="term" value="P:DNA alkylation repair"/>
    <property type="evidence" value="ECO:0007669"/>
    <property type="project" value="InterPro"/>
</dbReference>
<protein>
    <submittedName>
        <fullName evidence="10">Alkylated DNA repair protein</fullName>
    </submittedName>
</protein>
<dbReference type="InterPro" id="IPR032854">
    <property type="entry name" value="ALKBH3"/>
</dbReference>
<gene>
    <name evidence="10" type="ORF">Lysil_0863</name>
</gene>
<dbReference type="SUPFAM" id="SSF51197">
    <property type="entry name" value="Clavaminate synthase-like"/>
    <property type="match status" value="1"/>
</dbReference>
<keyword evidence="7" id="KW-0408">Iron</keyword>
<evidence type="ECO:0000256" key="7">
    <source>
        <dbReference type="ARBA" id="ARBA00023004"/>
    </source>
</evidence>
<dbReference type="OrthoDB" id="190276at2"/>
<dbReference type="PANTHER" id="PTHR31212">
    <property type="entry name" value="ALPHA-KETOGLUTARATE-DEPENDENT DIOXYGENASE ALKB HOMOLOG 3"/>
    <property type="match status" value="1"/>
</dbReference>
<dbReference type="GO" id="GO:0016705">
    <property type="term" value="F:oxidoreductase activity, acting on paired donors, with incorporation or reduction of molecular oxygen"/>
    <property type="evidence" value="ECO:0007669"/>
    <property type="project" value="UniProtKB-ARBA"/>
</dbReference>
<evidence type="ECO:0000256" key="6">
    <source>
        <dbReference type="ARBA" id="ARBA00023002"/>
    </source>
</evidence>
<evidence type="ECO:0000259" key="9">
    <source>
        <dbReference type="PROSITE" id="PS51471"/>
    </source>
</evidence>
<dbReference type="GO" id="GO:0046872">
    <property type="term" value="F:metal ion binding"/>
    <property type="evidence" value="ECO:0007669"/>
    <property type="project" value="UniProtKB-KW"/>
</dbReference>
<dbReference type="GO" id="GO:0140097">
    <property type="term" value="F:catalytic activity, acting on DNA"/>
    <property type="evidence" value="ECO:0007669"/>
    <property type="project" value="UniProtKB-ARBA"/>
</dbReference>
<evidence type="ECO:0000256" key="8">
    <source>
        <dbReference type="ARBA" id="ARBA00023204"/>
    </source>
</evidence>